<dbReference type="CDD" id="cd04301">
    <property type="entry name" value="NAT_SF"/>
    <property type="match status" value="1"/>
</dbReference>
<feature type="domain" description="N-acetyltransferase" evidence="1">
    <location>
        <begin position="6"/>
        <end position="135"/>
    </location>
</feature>
<dbReference type="EMBL" id="JAHZSS010000020">
    <property type="protein sequence ID" value="MBW8192283.1"/>
    <property type="molecule type" value="Genomic_DNA"/>
</dbReference>
<dbReference type="SUPFAM" id="SSF55729">
    <property type="entry name" value="Acyl-CoA N-acyltransferases (Nat)"/>
    <property type="match status" value="1"/>
</dbReference>
<evidence type="ECO:0000313" key="3">
    <source>
        <dbReference type="Proteomes" id="UP001166251"/>
    </source>
</evidence>
<proteinExistence type="predicted"/>
<keyword evidence="3" id="KW-1185">Reference proteome</keyword>
<name>A0ABS7EIV0_9GAMM</name>
<dbReference type="Proteomes" id="UP001166251">
    <property type="component" value="Unassembled WGS sequence"/>
</dbReference>
<dbReference type="Gene3D" id="3.40.630.30">
    <property type="match status" value="1"/>
</dbReference>
<reference evidence="2" key="1">
    <citation type="submission" date="2021-07" db="EMBL/GenBank/DDBJ databases">
        <title>Neiella marina sp. nov., isolated from the intestinal content of sea cucumber Apostichopus japonicus.</title>
        <authorList>
            <person name="Bai X."/>
        </authorList>
    </citation>
    <scope>NUCLEOTIDE SEQUENCE</scope>
    <source>
        <strain evidence="2">126</strain>
    </source>
</reference>
<evidence type="ECO:0000313" key="2">
    <source>
        <dbReference type="EMBL" id="MBW8192283.1"/>
    </source>
</evidence>
<evidence type="ECO:0000259" key="1">
    <source>
        <dbReference type="PROSITE" id="PS51186"/>
    </source>
</evidence>
<comment type="caution">
    <text evidence="2">The sequence shown here is derived from an EMBL/GenBank/DDBJ whole genome shotgun (WGS) entry which is preliminary data.</text>
</comment>
<dbReference type="Pfam" id="PF12568">
    <property type="entry name" value="PanZ"/>
    <property type="match status" value="1"/>
</dbReference>
<dbReference type="InterPro" id="IPR016181">
    <property type="entry name" value="Acyl_CoA_acyltransferase"/>
</dbReference>
<organism evidence="2 3">
    <name type="scientific">Neiella holothuriorum</name>
    <dbReference type="NCBI Taxonomy" id="2870530"/>
    <lineage>
        <taxon>Bacteria</taxon>
        <taxon>Pseudomonadati</taxon>
        <taxon>Pseudomonadota</taxon>
        <taxon>Gammaproteobacteria</taxon>
        <taxon>Alteromonadales</taxon>
        <taxon>Echinimonadaceae</taxon>
        <taxon>Neiella</taxon>
    </lineage>
</organism>
<accession>A0ABS7EIV0</accession>
<sequence>MRLTVLPLQQITPELCQDLTKLPLPDAVQEVEAWLQQLIDDESRQCWLARFNDKYIGLLVLSMADVVTVEWLVVREATRRRGVGRYLLEQAEAQYEQTLVVRARAGEPPQLQRFGFLTALGFAELEDGCWQRPSS</sequence>
<protein>
    <submittedName>
        <fullName evidence="2">PanM family protein</fullName>
    </submittedName>
</protein>
<dbReference type="RefSeq" id="WP_220104906.1">
    <property type="nucleotide sequence ID" value="NZ_JAHZSS010000020.1"/>
</dbReference>
<gene>
    <name evidence="2" type="ORF">K0504_14695</name>
</gene>
<dbReference type="InterPro" id="IPR040448">
    <property type="entry name" value="PanZ_GNAT"/>
</dbReference>
<dbReference type="PROSITE" id="PS51186">
    <property type="entry name" value="GNAT"/>
    <property type="match status" value="1"/>
</dbReference>
<dbReference type="InterPro" id="IPR000182">
    <property type="entry name" value="GNAT_dom"/>
</dbReference>